<organism evidence="1 2">
    <name type="scientific">candidate division TA06 bacterium</name>
    <dbReference type="NCBI Taxonomy" id="2250710"/>
    <lineage>
        <taxon>Bacteria</taxon>
        <taxon>Bacteria division TA06</taxon>
    </lineage>
</organism>
<comment type="caution">
    <text evidence="1">The sequence shown here is derived from an EMBL/GenBank/DDBJ whole genome shotgun (WGS) entry which is preliminary data.</text>
</comment>
<sequence>MKHINVGTPDYEVYVPSEPLPGIIGTHDFDENEQGDAILVRSRLYYPDRIYQSPLTPKQVLRRFEEANSKVPGLDL</sequence>
<reference evidence="1 2" key="1">
    <citation type="submission" date="2019-03" db="EMBL/GenBank/DDBJ databases">
        <title>Metabolic potential of uncultured bacteria and archaea associated with petroleum seepage in deep-sea sediments.</title>
        <authorList>
            <person name="Dong X."/>
            <person name="Hubert C."/>
        </authorList>
    </citation>
    <scope>NUCLEOTIDE SEQUENCE [LARGE SCALE GENOMIC DNA]</scope>
    <source>
        <strain evidence="1">E29_bin36</strain>
    </source>
</reference>
<dbReference type="Proteomes" id="UP000315534">
    <property type="component" value="Unassembled WGS sequence"/>
</dbReference>
<accession>A0A523XM61</accession>
<dbReference type="EMBL" id="SOIP01000337">
    <property type="protein sequence ID" value="TET80384.1"/>
    <property type="molecule type" value="Genomic_DNA"/>
</dbReference>
<evidence type="ECO:0000313" key="1">
    <source>
        <dbReference type="EMBL" id="TET80384.1"/>
    </source>
</evidence>
<evidence type="ECO:0000313" key="2">
    <source>
        <dbReference type="Proteomes" id="UP000315534"/>
    </source>
</evidence>
<dbReference type="AlphaFoldDB" id="A0A523XM61"/>
<protein>
    <submittedName>
        <fullName evidence="1">Uncharacterized protein</fullName>
    </submittedName>
</protein>
<proteinExistence type="predicted"/>
<gene>
    <name evidence="1" type="ORF">E3J38_05645</name>
</gene>
<name>A0A523XM61_UNCT6</name>